<dbReference type="Pfam" id="PF00156">
    <property type="entry name" value="Pribosyltran"/>
    <property type="match status" value="1"/>
</dbReference>
<keyword evidence="3 4" id="KW-0804">Transcription</keyword>
<comment type="function">
    <text evidence="4">Also displays a weak uracil phosphoribosyltransferase activity which is not physiologically significant.</text>
</comment>
<evidence type="ECO:0000256" key="1">
    <source>
        <dbReference type="ARBA" id="ARBA00005565"/>
    </source>
</evidence>
<dbReference type="EC" id="2.4.2.9" evidence="4"/>
<dbReference type="NCBIfam" id="NF003545">
    <property type="entry name" value="PRK05205.1-1"/>
    <property type="match status" value="1"/>
</dbReference>
<dbReference type="HAMAP" id="MF_01219">
    <property type="entry name" value="PyrR"/>
    <property type="match status" value="1"/>
</dbReference>
<keyword evidence="4 6" id="KW-0808">Transferase</keyword>
<feature type="short sequence motif" description="PRPP-binding" evidence="4">
    <location>
        <begin position="106"/>
        <end position="118"/>
    </location>
</feature>
<dbReference type="EMBL" id="DTKL01000018">
    <property type="protein sequence ID" value="HGY93674.1"/>
    <property type="molecule type" value="Genomic_DNA"/>
</dbReference>
<keyword evidence="2 4" id="KW-0805">Transcription regulation</keyword>
<name>A0A7V5CSN9_9BACT</name>
<protein>
    <recommendedName>
        <fullName evidence="4">Bifunctional protein PyrR</fullName>
    </recommendedName>
    <domain>
        <recommendedName>
            <fullName evidence="4">Pyrimidine operon regulatory protein</fullName>
        </recommendedName>
    </domain>
    <domain>
        <recommendedName>
            <fullName evidence="4">Uracil phosphoribosyltransferase</fullName>
            <shortName evidence="4">UPRTase</shortName>
            <ecNumber evidence="4">2.4.2.9</ecNumber>
        </recommendedName>
    </domain>
</protein>
<dbReference type="InterPro" id="IPR029057">
    <property type="entry name" value="PRTase-like"/>
</dbReference>
<dbReference type="InterPro" id="IPR023050">
    <property type="entry name" value="PyrR"/>
</dbReference>
<dbReference type="PANTHER" id="PTHR11608">
    <property type="entry name" value="BIFUNCTIONAL PROTEIN PYRR"/>
    <property type="match status" value="1"/>
</dbReference>
<dbReference type="InterPro" id="IPR000836">
    <property type="entry name" value="PRTase_dom"/>
</dbReference>
<gene>
    <name evidence="4 6" type="primary">pyrR</name>
    <name evidence="6" type="ORF">ENW50_03145</name>
</gene>
<dbReference type="Gene3D" id="3.40.50.2020">
    <property type="match status" value="1"/>
</dbReference>
<dbReference type="GO" id="GO:0004845">
    <property type="term" value="F:uracil phosphoribosyltransferase activity"/>
    <property type="evidence" value="ECO:0007669"/>
    <property type="project" value="UniProtKB-UniRule"/>
</dbReference>
<evidence type="ECO:0000313" key="6">
    <source>
        <dbReference type="EMBL" id="HGY93674.1"/>
    </source>
</evidence>
<comment type="function">
    <text evidence="4">Regulates the transcription of the pyrimidine nucleotide (pyr) operon in response to exogenous pyrimidines.</text>
</comment>
<feature type="domain" description="Phosphoribosyltransferase" evidence="5">
    <location>
        <begin position="19"/>
        <end position="171"/>
    </location>
</feature>
<dbReference type="PANTHER" id="PTHR11608:SF0">
    <property type="entry name" value="BIFUNCTIONAL PROTEIN PYRR"/>
    <property type="match status" value="1"/>
</dbReference>
<dbReference type="InterPro" id="IPR050137">
    <property type="entry name" value="PyrR_bifunctional"/>
</dbReference>
<comment type="catalytic activity">
    <reaction evidence="4">
        <text>UMP + diphosphate = 5-phospho-alpha-D-ribose 1-diphosphate + uracil</text>
        <dbReference type="Rhea" id="RHEA:13017"/>
        <dbReference type="ChEBI" id="CHEBI:17568"/>
        <dbReference type="ChEBI" id="CHEBI:33019"/>
        <dbReference type="ChEBI" id="CHEBI:57865"/>
        <dbReference type="ChEBI" id="CHEBI:58017"/>
        <dbReference type="EC" id="2.4.2.9"/>
    </reaction>
</comment>
<organism evidence="6">
    <name type="scientific">Acidobacterium capsulatum</name>
    <dbReference type="NCBI Taxonomy" id="33075"/>
    <lineage>
        <taxon>Bacteria</taxon>
        <taxon>Pseudomonadati</taxon>
        <taxon>Acidobacteriota</taxon>
        <taxon>Terriglobia</taxon>
        <taxon>Terriglobales</taxon>
        <taxon>Acidobacteriaceae</taxon>
        <taxon>Acidobacterium</taxon>
    </lineage>
</organism>
<dbReference type="GO" id="GO:0006355">
    <property type="term" value="P:regulation of DNA-templated transcription"/>
    <property type="evidence" value="ECO:0007669"/>
    <property type="project" value="UniProtKB-UniRule"/>
</dbReference>
<dbReference type="AlphaFoldDB" id="A0A7V5CSN9"/>
<evidence type="ECO:0000256" key="4">
    <source>
        <dbReference type="HAMAP-Rule" id="MF_01219"/>
    </source>
</evidence>
<evidence type="ECO:0000259" key="5">
    <source>
        <dbReference type="Pfam" id="PF00156"/>
    </source>
</evidence>
<evidence type="ECO:0000256" key="3">
    <source>
        <dbReference type="ARBA" id="ARBA00023163"/>
    </source>
</evidence>
<dbReference type="CDD" id="cd06223">
    <property type="entry name" value="PRTases_typeI"/>
    <property type="match status" value="1"/>
</dbReference>
<keyword evidence="4 6" id="KW-0328">Glycosyltransferase</keyword>
<dbReference type="FunFam" id="3.40.50.2020:FF:000020">
    <property type="entry name" value="Bifunctional protein PyrR"/>
    <property type="match status" value="1"/>
</dbReference>
<comment type="caution">
    <text evidence="6">The sequence shown here is derived from an EMBL/GenBank/DDBJ whole genome shotgun (WGS) entry which is preliminary data.</text>
</comment>
<evidence type="ECO:0000256" key="2">
    <source>
        <dbReference type="ARBA" id="ARBA00023015"/>
    </source>
</evidence>
<dbReference type="SUPFAM" id="SSF53271">
    <property type="entry name" value="PRTase-like"/>
    <property type="match status" value="1"/>
</dbReference>
<accession>A0A7V5CSN9</accession>
<proteinExistence type="inferred from homology"/>
<comment type="similarity">
    <text evidence="1 4">Belongs to the purine/pyrimidine phosphoribosyltransferase family. PyrR subfamily.</text>
</comment>
<reference evidence="6" key="1">
    <citation type="journal article" date="2020" name="mSystems">
        <title>Genome- and Community-Level Interaction Insights into Carbon Utilization and Element Cycling Functions of Hydrothermarchaeota in Hydrothermal Sediment.</title>
        <authorList>
            <person name="Zhou Z."/>
            <person name="Liu Y."/>
            <person name="Xu W."/>
            <person name="Pan J."/>
            <person name="Luo Z.H."/>
            <person name="Li M."/>
        </authorList>
    </citation>
    <scope>NUCLEOTIDE SEQUENCE [LARGE SCALE GENOMIC DNA]</scope>
    <source>
        <strain evidence="6">SpSt-855</strain>
    </source>
</reference>
<dbReference type="NCBIfam" id="NF003549">
    <property type="entry name" value="PRK05205.1-5"/>
    <property type="match status" value="1"/>
</dbReference>
<sequence>MSENTPKLREKGRLMSASEIERTLVRLAHEIIEKNDGADGLGLVGIKRRGIPIAQRLAALISSIEKRPVDCGTLDISFYRDDLSTYDTRPVVTPGSIGFDINDRKIILVDDVLYTGRTIRAALDALFDHGRPRQVQLLTLIDRGHRELPIEASFVGRTIQTTQREIIEVKLREIDNDEQVLLVERVD</sequence>